<dbReference type="PANTHER" id="PTHR14859:SF15">
    <property type="entry name" value="ENDONUCLEASE_EXONUCLEASE_PHOSPHATASE DOMAIN-CONTAINING PROTEIN"/>
    <property type="match status" value="1"/>
</dbReference>
<dbReference type="Gene3D" id="3.60.10.10">
    <property type="entry name" value="Endonuclease/exonuclease/phosphatase"/>
    <property type="match status" value="1"/>
</dbReference>
<keyword evidence="2" id="KW-0540">Nuclease</keyword>
<sequence length="270" mass="29954">MLDRRALFTALAALPLAGCATLSPAQPRRLRVVTFNIWHDRENWPARLPLILEALRQADADVIALQEVLQDGERLPNQAQTIAEALGYGWTFCSTDAADQPRRYGNAVLTRLPILQQQWKALEPLDDYRTALRVRLDVEGRPVDIVATHLHHTPEGTAIRERQVADLLTWLPPDGTPRIVLGDLNAAITNPELAGLRPRGVVSALPAVHPERANETTLNVAMGHRSDQIDHILVDTDRFTLESAQIFANQAVRGIWPSDHFAVAATVTLR</sequence>
<name>A0ABX7BLF8_9CAUL</name>
<dbReference type="Pfam" id="PF03372">
    <property type="entry name" value="Exo_endo_phos"/>
    <property type="match status" value="1"/>
</dbReference>
<dbReference type="SUPFAM" id="SSF56219">
    <property type="entry name" value="DNase I-like"/>
    <property type="match status" value="1"/>
</dbReference>
<feature type="domain" description="Endonuclease/exonuclease/phosphatase" evidence="1">
    <location>
        <begin position="33"/>
        <end position="260"/>
    </location>
</feature>
<evidence type="ECO:0000259" key="1">
    <source>
        <dbReference type="Pfam" id="PF03372"/>
    </source>
</evidence>
<dbReference type="InterPro" id="IPR051916">
    <property type="entry name" value="GPI-anchor_lipid_remodeler"/>
</dbReference>
<keyword evidence="2" id="KW-0378">Hydrolase</keyword>
<keyword evidence="3" id="KW-1185">Reference proteome</keyword>
<accession>A0ABX7BLF8</accession>
<evidence type="ECO:0000313" key="2">
    <source>
        <dbReference type="EMBL" id="QQQ18386.1"/>
    </source>
</evidence>
<dbReference type="InterPro" id="IPR036691">
    <property type="entry name" value="Endo/exonu/phosph_ase_sf"/>
</dbReference>
<organism evidence="2 3">
    <name type="scientific">Brevundimonas vitisensis</name>
    <dbReference type="NCBI Taxonomy" id="2800818"/>
    <lineage>
        <taxon>Bacteria</taxon>
        <taxon>Pseudomonadati</taxon>
        <taxon>Pseudomonadota</taxon>
        <taxon>Alphaproteobacteria</taxon>
        <taxon>Caulobacterales</taxon>
        <taxon>Caulobacteraceae</taxon>
        <taxon>Brevundimonas</taxon>
    </lineage>
</organism>
<evidence type="ECO:0000313" key="3">
    <source>
        <dbReference type="Proteomes" id="UP000595448"/>
    </source>
</evidence>
<dbReference type="EMBL" id="CP067977">
    <property type="protein sequence ID" value="QQQ18386.1"/>
    <property type="molecule type" value="Genomic_DNA"/>
</dbReference>
<dbReference type="InterPro" id="IPR005135">
    <property type="entry name" value="Endo/exonuclease/phosphatase"/>
</dbReference>
<proteinExistence type="predicted"/>
<dbReference type="PANTHER" id="PTHR14859">
    <property type="entry name" value="CALCOFLUOR WHITE HYPERSENSITIVE PROTEIN PRECURSOR"/>
    <property type="match status" value="1"/>
</dbReference>
<dbReference type="Proteomes" id="UP000595448">
    <property type="component" value="Chromosome"/>
</dbReference>
<keyword evidence="2" id="KW-0255">Endonuclease</keyword>
<reference evidence="2 3" key="1">
    <citation type="submission" date="2021-01" db="EMBL/GenBank/DDBJ databases">
        <title>Brevundimonas vitis sp. nov., an bacterium isolated from grape (Vitis vinifera).</title>
        <authorList>
            <person name="Jiang L."/>
            <person name="Lee J."/>
        </authorList>
    </citation>
    <scope>NUCLEOTIDE SEQUENCE [LARGE SCALE GENOMIC DNA]</scope>
    <source>
        <strain evidence="2 3">GRTSA-9</strain>
    </source>
</reference>
<gene>
    <name evidence="2" type="ORF">JIP62_14000</name>
</gene>
<dbReference type="RefSeq" id="WP_201102757.1">
    <property type="nucleotide sequence ID" value="NZ_CP067977.1"/>
</dbReference>
<protein>
    <submittedName>
        <fullName evidence="2">Endonuclease/exonuclease/phosphatase family protein</fullName>
    </submittedName>
</protein>
<dbReference type="GO" id="GO:0004519">
    <property type="term" value="F:endonuclease activity"/>
    <property type="evidence" value="ECO:0007669"/>
    <property type="project" value="UniProtKB-KW"/>
</dbReference>